<dbReference type="RefSeq" id="XP_006815274.1">
    <property type="nucleotide sequence ID" value="XM_006815211.1"/>
</dbReference>
<evidence type="ECO:0000313" key="3">
    <source>
        <dbReference type="RefSeq" id="XP_006815274.1"/>
    </source>
</evidence>
<organism evidence="2 3">
    <name type="scientific">Saccoglossus kowalevskii</name>
    <name type="common">Acorn worm</name>
    <dbReference type="NCBI Taxonomy" id="10224"/>
    <lineage>
        <taxon>Eukaryota</taxon>
        <taxon>Metazoa</taxon>
        <taxon>Hemichordata</taxon>
        <taxon>Enteropneusta</taxon>
        <taxon>Harrimaniidae</taxon>
        <taxon>Saccoglossus</taxon>
    </lineage>
</organism>
<sequence length="123" mass="14536">MSARQSGFSTPMSDISMESSLPWAIEKDDLLQELVGVKRQLERERRMAKREIERSMQEMKNSLIEEIKHSIAHETQNLKDELQAKEDELNHLRLEFRQNKHKHFESSGRPKEILLEDHRGDIT</sequence>
<name>A0ABM0M5I3_SACKO</name>
<evidence type="ECO:0000313" key="2">
    <source>
        <dbReference type="Proteomes" id="UP000694865"/>
    </source>
</evidence>
<gene>
    <name evidence="3" type="primary">LOC102801405</name>
</gene>
<evidence type="ECO:0000256" key="1">
    <source>
        <dbReference type="SAM" id="MobiDB-lite"/>
    </source>
</evidence>
<proteinExistence type="predicted"/>
<dbReference type="GeneID" id="102801405"/>
<keyword evidence="2" id="KW-1185">Reference proteome</keyword>
<feature type="region of interest" description="Disordered" evidence="1">
    <location>
        <begin position="101"/>
        <end position="123"/>
    </location>
</feature>
<reference evidence="3" key="1">
    <citation type="submission" date="2025-08" db="UniProtKB">
        <authorList>
            <consortium name="RefSeq"/>
        </authorList>
    </citation>
    <scope>IDENTIFICATION</scope>
    <source>
        <tissue evidence="3">Testes</tissue>
    </source>
</reference>
<protein>
    <submittedName>
        <fullName evidence="3">Uncharacterized protein LOC102801405</fullName>
    </submittedName>
</protein>
<dbReference type="Proteomes" id="UP000694865">
    <property type="component" value="Unplaced"/>
</dbReference>
<accession>A0ABM0M5I3</accession>